<reference evidence="1 2" key="1">
    <citation type="journal article" date="2024" name="bioRxiv">
        <title>A reference genome for Trichogramma kaykai: A tiny desert-dwelling parasitoid wasp with competing sex-ratio distorters.</title>
        <authorList>
            <person name="Culotta J."/>
            <person name="Lindsey A.R."/>
        </authorList>
    </citation>
    <scope>NUCLEOTIDE SEQUENCE [LARGE SCALE GENOMIC DNA]</scope>
    <source>
        <strain evidence="1 2">KSX58</strain>
    </source>
</reference>
<dbReference type="EMBL" id="JBJJXI010000141">
    <property type="protein sequence ID" value="KAL3386992.1"/>
    <property type="molecule type" value="Genomic_DNA"/>
</dbReference>
<accession>A0ABD2W1K1</accession>
<dbReference type="AlphaFoldDB" id="A0ABD2W1K1"/>
<evidence type="ECO:0000313" key="1">
    <source>
        <dbReference type="EMBL" id="KAL3386992.1"/>
    </source>
</evidence>
<protein>
    <recommendedName>
        <fullName evidence="3">F-box domain-containing protein</fullName>
    </recommendedName>
</protein>
<gene>
    <name evidence="1" type="ORF">TKK_017572</name>
</gene>
<evidence type="ECO:0000313" key="2">
    <source>
        <dbReference type="Proteomes" id="UP001627154"/>
    </source>
</evidence>
<keyword evidence="2" id="KW-1185">Reference proteome</keyword>
<dbReference type="Proteomes" id="UP001627154">
    <property type="component" value="Unassembled WGS sequence"/>
</dbReference>
<organism evidence="1 2">
    <name type="scientific">Trichogramma kaykai</name>
    <dbReference type="NCBI Taxonomy" id="54128"/>
    <lineage>
        <taxon>Eukaryota</taxon>
        <taxon>Metazoa</taxon>
        <taxon>Ecdysozoa</taxon>
        <taxon>Arthropoda</taxon>
        <taxon>Hexapoda</taxon>
        <taxon>Insecta</taxon>
        <taxon>Pterygota</taxon>
        <taxon>Neoptera</taxon>
        <taxon>Endopterygota</taxon>
        <taxon>Hymenoptera</taxon>
        <taxon>Apocrita</taxon>
        <taxon>Proctotrupomorpha</taxon>
        <taxon>Chalcidoidea</taxon>
        <taxon>Trichogrammatidae</taxon>
        <taxon>Trichogramma</taxon>
    </lineage>
</organism>
<name>A0ABD2W1K1_9HYME</name>
<comment type="caution">
    <text evidence="1">The sequence shown here is derived from an EMBL/GenBank/DDBJ whole genome shotgun (WGS) entry which is preliminary data.</text>
</comment>
<sequence length="139" mass="16684">MFGESLSALENPLILDVIFSMIDRPTLKAASKVCTVWQDRALMWIRHRSSADFPLFFDTELERIQTRIHELFFEVYNANVNEAFTEIRTFKSILEILKIEGEIEEENGYVTWSDIRNIYKHYHKDVYNYAFKRRKTMYD</sequence>
<evidence type="ECO:0008006" key="3">
    <source>
        <dbReference type="Google" id="ProtNLM"/>
    </source>
</evidence>
<proteinExistence type="predicted"/>